<keyword evidence="5 13" id="KW-1133">Transmembrane helix</keyword>
<feature type="transmembrane region" description="Helical" evidence="13">
    <location>
        <begin position="480"/>
        <end position="506"/>
    </location>
</feature>
<feature type="compositionally biased region" description="Low complexity" evidence="12">
    <location>
        <begin position="646"/>
        <end position="656"/>
    </location>
</feature>
<dbReference type="eggNOG" id="KOG1965">
    <property type="taxonomic scope" value="Eukaryota"/>
</dbReference>
<feature type="transmembrane region" description="Helical" evidence="13">
    <location>
        <begin position="447"/>
        <end position="468"/>
    </location>
</feature>
<keyword evidence="8 11" id="KW-0406">Ion transport</keyword>
<keyword evidence="7" id="KW-0915">Sodium</keyword>
<dbReference type="PRINTS" id="PR01084">
    <property type="entry name" value="NAHEXCHNGR"/>
</dbReference>
<dbReference type="OrthoDB" id="196264at2759"/>
<name>G0PC57_CAEBE</name>
<feature type="transmembrane region" description="Helical" evidence="13">
    <location>
        <begin position="378"/>
        <end position="399"/>
    </location>
</feature>
<proteinExistence type="inferred from homology"/>
<dbReference type="EMBL" id="GL380232">
    <property type="protein sequence ID" value="EGT50932.1"/>
    <property type="molecule type" value="Genomic_DNA"/>
</dbReference>
<protein>
    <recommendedName>
        <fullName evidence="11">Sodium/hydrogen exchanger</fullName>
    </recommendedName>
</protein>
<keyword evidence="16" id="KW-1185">Reference proteome</keyword>
<comment type="similarity">
    <text evidence="11">Belongs to the monovalent cation:proton antiporter 1 (CPA1) transporter (TC 2.A.36) family.</text>
</comment>
<dbReference type="InterPro" id="IPR006153">
    <property type="entry name" value="Cation/H_exchanger_TM"/>
</dbReference>
<evidence type="ECO:0000259" key="14">
    <source>
        <dbReference type="Pfam" id="PF00999"/>
    </source>
</evidence>
<feature type="transmembrane region" description="Helical" evidence="13">
    <location>
        <begin position="241"/>
        <end position="264"/>
    </location>
</feature>
<keyword evidence="3 11" id="KW-0050">Antiport</keyword>
<feature type="region of interest" description="Disordered" evidence="12">
    <location>
        <begin position="590"/>
        <end position="656"/>
    </location>
</feature>
<feature type="transmembrane region" description="Helical" evidence="13">
    <location>
        <begin position="113"/>
        <end position="131"/>
    </location>
</feature>
<organism evidence="16">
    <name type="scientific">Caenorhabditis brenneri</name>
    <name type="common">Nematode worm</name>
    <dbReference type="NCBI Taxonomy" id="135651"/>
    <lineage>
        <taxon>Eukaryota</taxon>
        <taxon>Metazoa</taxon>
        <taxon>Ecdysozoa</taxon>
        <taxon>Nematoda</taxon>
        <taxon>Chromadorea</taxon>
        <taxon>Rhabditida</taxon>
        <taxon>Rhabditina</taxon>
        <taxon>Rhabditomorpha</taxon>
        <taxon>Rhabditoidea</taxon>
        <taxon>Rhabditidae</taxon>
        <taxon>Peloderinae</taxon>
        <taxon>Caenorhabditis</taxon>
    </lineage>
</organism>
<dbReference type="Proteomes" id="UP000008068">
    <property type="component" value="Unassembled WGS sequence"/>
</dbReference>
<evidence type="ECO:0000256" key="12">
    <source>
        <dbReference type="SAM" id="MobiDB-lite"/>
    </source>
</evidence>
<keyword evidence="2 11" id="KW-0813">Transport</keyword>
<evidence type="ECO:0000256" key="3">
    <source>
        <dbReference type="ARBA" id="ARBA00022449"/>
    </source>
</evidence>
<dbReference type="GO" id="GO:0015386">
    <property type="term" value="F:potassium:proton antiporter activity"/>
    <property type="evidence" value="ECO:0007669"/>
    <property type="project" value="TreeGrafter"/>
</dbReference>
<dbReference type="InterPro" id="IPR018422">
    <property type="entry name" value="Cation/H_exchanger_CPA1"/>
</dbReference>
<feature type="transmembrane region" description="Helical" evidence="13">
    <location>
        <begin position="143"/>
        <end position="159"/>
    </location>
</feature>
<keyword evidence="4 11" id="KW-0812">Transmembrane</keyword>
<evidence type="ECO:0000256" key="5">
    <source>
        <dbReference type="ARBA" id="ARBA00022989"/>
    </source>
</evidence>
<dbReference type="InParanoid" id="G0PC57"/>
<evidence type="ECO:0000313" key="15">
    <source>
        <dbReference type="EMBL" id="EGT50932.1"/>
    </source>
</evidence>
<evidence type="ECO:0000256" key="11">
    <source>
        <dbReference type="RuleBase" id="RU003722"/>
    </source>
</evidence>
<evidence type="ECO:0000256" key="8">
    <source>
        <dbReference type="ARBA" id="ARBA00023065"/>
    </source>
</evidence>
<dbReference type="HOGENOM" id="CLU_005912_11_0_1"/>
<sequence length="656" mass="72628">MRFVVKSGESSTKKKLQNQFLSSRINMHISPHLSNRRFGFQRDEQQVVVAVNKTDVLGETIDANATSLEQHGAAIVGNVSEEKKRSLAIFFILFVIMLATLVVHMLIVSKLHWMPESLAIVALGALIGSILSYSQRDWSEIEALSPDVFFLVLLPPIIFENAYNLNKGYFFSNFVPILTFAILGTTISAMIIGAGLYILGAIGIIFEFTFFECFAFAAMISAVDPVATLAIFQAVKVESLLYMLVFGESMLNDAVSIVLAATALRHAKPSFNSLPASEIITSAFVTFTEMFFFSACLGVGIGLLSALVSRFFLFKHVDLRKTPSLEFALLLIFSYIPYGFAEALDLSGIMAILFCGISMSQYTRHNVSPIAQITFRHTFRTISFVAETSTFAYIGMAFFTIKLNFAPWLIFWSVVLCLLGRACNVFPLAYLVNQCRKDVQISMKNQIIMWFSGMRGAVCFALVLYMDLDKEKKSILLTTVLFLILFTTIFLGGSALPFISFINRCYPNERQRKRRRTPRNQEQGKNSSALMMSKTQEMSFFGSDDWGPKKSALDATSSAGRLMRSLFVRKFTAIERLENRDKLAALTKRALASDQMTDSDDVEFGGSARKEESTTTRGRSGSRGNSSDVIISGGGGGGASGEHHLLISSDSDSNDL</sequence>
<feature type="transmembrane region" description="Helical" evidence="13">
    <location>
        <begin position="87"/>
        <end position="107"/>
    </location>
</feature>
<dbReference type="InterPro" id="IPR004709">
    <property type="entry name" value="NaH_exchanger"/>
</dbReference>
<feature type="transmembrane region" description="Helical" evidence="13">
    <location>
        <begin position="405"/>
        <end position="426"/>
    </location>
</feature>
<dbReference type="GO" id="GO:0015385">
    <property type="term" value="F:sodium:proton antiporter activity"/>
    <property type="evidence" value="ECO:0007669"/>
    <property type="project" value="InterPro"/>
</dbReference>
<keyword evidence="10 11" id="KW-0739">Sodium transport</keyword>
<keyword evidence="6" id="KW-0333">Golgi apparatus</keyword>
<evidence type="ECO:0000256" key="2">
    <source>
        <dbReference type="ARBA" id="ARBA00022448"/>
    </source>
</evidence>
<dbReference type="GO" id="GO:0000139">
    <property type="term" value="C:Golgi membrane"/>
    <property type="evidence" value="ECO:0007669"/>
    <property type="project" value="UniProtKB-SubCell"/>
</dbReference>
<feature type="domain" description="Cation/H+ exchanger transmembrane" evidence="14">
    <location>
        <begin position="99"/>
        <end position="495"/>
    </location>
</feature>
<dbReference type="FunCoup" id="G0PC57">
    <property type="interactions" value="1643"/>
</dbReference>
<dbReference type="AlphaFoldDB" id="G0PC57"/>
<feature type="transmembrane region" description="Helical" evidence="13">
    <location>
        <begin position="327"/>
        <end position="357"/>
    </location>
</feature>
<feature type="transmembrane region" description="Helical" evidence="13">
    <location>
        <begin position="179"/>
        <end position="206"/>
    </location>
</feature>
<dbReference type="Gene3D" id="6.10.140.1330">
    <property type="match status" value="1"/>
</dbReference>
<feature type="region of interest" description="Disordered" evidence="12">
    <location>
        <begin position="510"/>
        <end position="529"/>
    </location>
</feature>
<evidence type="ECO:0000256" key="4">
    <source>
        <dbReference type="ARBA" id="ARBA00022692"/>
    </source>
</evidence>
<dbReference type="GO" id="GO:0051453">
    <property type="term" value="P:regulation of intracellular pH"/>
    <property type="evidence" value="ECO:0007669"/>
    <property type="project" value="TreeGrafter"/>
</dbReference>
<dbReference type="PANTHER" id="PTHR10110">
    <property type="entry name" value="SODIUM/HYDROGEN EXCHANGER"/>
    <property type="match status" value="1"/>
</dbReference>
<dbReference type="STRING" id="135651.G0PC57"/>
<keyword evidence="9 13" id="KW-0472">Membrane</keyword>
<gene>
    <name evidence="15" type="ORF">CAEBREN_28693</name>
</gene>
<feature type="compositionally biased region" description="Low complexity" evidence="12">
    <location>
        <begin position="615"/>
        <end position="631"/>
    </location>
</feature>
<evidence type="ECO:0000256" key="13">
    <source>
        <dbReference type="SAM" id="Phobius"/>
    </source>
</evidence>
<reference evidence="16" key="1">
    <citation type="submission" date="2011-07" db="EMBL/GenBank/DDBJ databases">
        <authorList>
            <consortium name="Caenorhabditis brenneri Sequencing and Analysis Consortium"/>
            <person name="Wilson R.K."/>
        </authorList>
    </citation>
    <scope>NUCLEOTIDE SEQUENCE [LARGE SCALE GENOMIC DNA]</scope>
    <source>
        <strain evidence="16">PB2801</strain>
    </source>
</reference>
<evidence type="ECO:0000256" key="6">
    <source>
        <dbReference type="ARBA" id="ARBA00023034"/>
    </source>
</evidence>
<evidence type="ECO:0000313" key="16">
    <source>
        <dbReference type="Proteomes" id="UP000008068"/>
    </source>
</evidence>
<dbReference type="PANTHER" id="PTHR10110:SF191">
    <property type="entry name" value="SODIUM_HYDROGEN EXCHANGER 8"/>
    <property type="match status" value="1"/>
</dbReference>
<feature type="transmembrane region" description="Helical" evidence="13">
    <location>
        <begin position="284"/>
        <end position="307"/>
    </location>
</feature>
<evidence type="ECO:0000256" key="7">
    <source>
        <dbReference type="ARBA" id="ARBA00023053"/>
    </source>
</evidence>
<evidence type="ECO:0000256" key="1">
    <source>
        <dbReference type="ARBA" id="ARBA00004653"/>
    </source>
</evidence>
<comment type="subcellular location">
    <subcellularLocation>
        <location evidence="1">Golgi apparatus membrane</location>
        <topology evidence="1">Multi-pass membrane protein</topology>
    </subcellularLocation>
</comment>
<dbReference type="Pfam" id="PF00999">
    <property type="entry name" value="Na_H_Exchanger"/>
    <property type="match status" value="1"/>
</dbReference>
<accession>G0PC57</accession>
<evidence type="ECO:0000256" key="10">
    <source>
        <dbReference type="ARBA" id="ARBA00023201"/>
    </source>
</evidence>
<dbReference type="NCBIfam" id="TIGR00840">
    <property type="entry name" value="b_cpa1"/>
    <property type="match status" value="1"/>
</dbReference>
<evidence type="ECO:0000256" key="9">
    <source>
        <dbReference type="ARBA" id="ARBA00023136"/>
    </source>
</evidence>